<dbReference type="InterPro" id="IPR036237">
    <property type="entry name" value="Xyl_isomerase-like_sf"/>
</dbReference>
<dbReference type="Pfam" id="PF01261">
    <property type="entry name" value="AP_endonuc_2"/>
    <property type="match status" value="1"/>
</dbReference>
<proteinExistence type="inferred from homology"/>
<feature type="active site" description="Proton donor/acceptor" evidence="3">
    <location>
        <position position="142"/>
    </location>
</feature>
<dbReference type="Gene3D" id="3.20.20.150">
    <property type="entry name" value="Divalent-metal-dependent TIM barrel enzymes"/>
    <property type="match status" value="1"/>
</dbReference>
<reference evidence="5 6" key="1">
    <citation type="submission" date="2019-06" db="EMBL/GenBank/DDBJ databases">
        <title>Genome of new Rhodobacteraceae sp. SM1903.</title>
        <authorList>
            <person name="Ren X."/>
        </authorList>
    </citation>
    <scope>NUCLEOTIDE SEQUENCE [LARGE SCALE GENOMIC DNA]</scope>
    <source>
        <strain evidence="5 6">SM1903</strain>
    </source>
</reference>
<feature type="active site" description="Proton donor/acceptor" evidence="3">
    <location>
        <position position="240"/>
    </location>
</feature>
<dbReference type="PANTHER" id="PTHR43489">
    <property type="entry name" value="ISOMERASE"/>
    <property type="match status" value="1"/>
</dbReference>
<evidence type="ECO:0000256" key="1">
    <source>
        <dbReference type="ARBA" id="ARBA00023235"/>
    </source>
</evidence>
<accession>A0A5C5G967</accession>
<dbReference type="OrthoDB" id="9786584at2"/>
<evidence type="ECO:0000256" key="3">
    <source>
        <dbReference type="PIRSR" id="PIRSR006241-50"/>
    </source>
</evidence>
<evidence type="ECO:0000259" key="4">
    <source>
        <dbReference type="Pfam" id="PF01261"/>
    </source>
</evidence>
<organism evidence="5 6">
    <name type="scientific">Pelagovum pacificum</name>
    <dbReference type="NCBI Taxonomy" id="2588711"/>
    <lineage>
        <taxon>Bacteria</taxon>
        <taxon>Pseudomonadati</taxon>
        <taxon>Pseudomonadota</taxon>
        <taxon>Alphaproteobacteria</taxon>
        <taxon>Rhodobacterales</taxon>
        <taxon>Paracoccaceae</taxon>
        <taxon>Pelagovum</taxon>
    </lineage>
</organism>
<dbReference type="InterPro" id="IPR013022">
    <property type="entry name" value="Xyl_isomerase-like_TIM-brl"/>
</dbReference>
<keyword evidence="6" id="KW-1185">Reference proteome</keyword>
<comment type="similarity">
    <text evidence="2">Belongs to the hyi family.</text>
</comment>
<gene>
    <name evidence="5" type="ORF">FHY64_14620</name>
</gene>
<dbReference type="PIRSF" id="PIRSF006241">
    <property type="entry name" value="HyI"/>
    <property type="match status" value="1"/>
</dbReference>
<sequence length="260" mass="28464">MPDHFTLAACAEFLWPDKPMPWRCSRLAEMGFQAAFWNWTSHDVDAMAASGAEFAIMNGFLGGNLVDDEGADEMLRTARETAEVGKRLNCARLCLTGADLLDGGSPRRPYPEVTDAHRTKARDTLQRIADLADELDVVFALENLNVTVDHPGVPFYRAEDTIALVSEIDRPGLVLNLDLYHAQIEEGNLIETCRKALPWIGEVQVADVPGRFEPGTGEINFNGIARALKEMGYAGTVTLESNCSGTSEDALEAFRAAFTV</sequence>
<keyword evidence="1 2" id="KW-0413">Isomerase</keyword>
<feature type="domain" description="Xylose isomerase-like TIM barrel" evidence="4">
    <location>
        <begin position="45"/>
        <end position="249"/>
    </location>
</feature>
<dbReference type="EMBL" id="VFFF01000002">
    <property type="protein sequence ID" value="TNY31258.1"/>
    <property type="molecule type" value="Genomic_DNA"/>
</dbReference>
<evidence type="ECO:0000313" key="5">
    <source>
        <dbReference type="EMBL" id="TNY31258.1"/>
    </source>
</evidence>
<dbReference type="RefSeq" id="WP_140196096.1">
    <property type="nucleotide sequence ID" value="NZ_CP065915.1"/>
</dbReference>
<comment type="caution">
    <text evidence="5">The sequence shown here is derived from an EMBL/GenBank/DDBJ whole genome shotgun (WGS) entry which is preliminary data.</text>
</comment>
<dbReference type="AlphaFoldDB" id="A0A5C5G967"/>
<evidence type="ECO:0000256" key="2">
    <source>
        <dbReference type="PIRNR" id="PIRNR006241"/>
    </source>
</evidence>
<dbReference type="Proteomes" id="UP000314011">
    <property type="component" value="Unassembled WGS sequence"/>
</dbReference>
<dbReference type="SUPFAM" id="SSF51658">
    <property type="entry name" value="Xylose isomerase-like"/>
    <property type="match status" value="1"/>
</dbReference>
<dbReference type="InterPro" id="IPR026040">
    <property type="entry name" value="HyI-like"/>
</dbReference>
<dbReference type="InterPro" id="IPR050417">
    <property type="entry name" value="Sugar_Epim/Isomerase"/>
</dbReference>
<protein>
    <submittedName>
        <fullName evidence="5">TIM barrel protein</fullName>
    </submittedName>
</protein>
<dbReference type="GO" id="GO:0016853">
    <property type="term" value="F:isomerase activity"/>
    <property type="evidence" value="ECO:0007669"/>
    <property type="project" value="UniProtKB-KW"/>
</dbReference>
<name>A0A5C5G967_9RHOB</name>
<evidence type="ECO:0000313" key="6">
    <source>
        <dbReference type="Proteomes" id="UP000314011"/>
    </source>
</evidence>